<evidence type="ECO:0000313" key="5">
    <source>
        <dbReference type="EMBL" id="WNM57985.1"/>
    </source>
</evidence>
<keyword evidence="3" id="KW-1133">Transmembrane helix</keyword>
<dbReference type="PANTHER" id="PTHR43363">
    <property type="entry name" value="HYPOXANTHINE PHOSPHORIBOSYLTRANSFERASE"/>
    <property type="match status" value="1"/>
</dbReference>
<organism evidence="5 6">
    <name type="scientific">Candidatus Nitrospira allomarina</name>
    <dbReference type="NCBI Taxonomy" id="3020900"/>
    <lineage>
        <taxon>Bacteria</taxon>
        <taxon>Pseudomonadati</taxon>
        <taxon>Nitrospirota</taxon>
        <taxon>Nitrospiria</taxon>
        <taxon>Nitrospirales</taxon>
        <taxon>Nitrospiraceae</taxon>
        <taxon>Nitrospira</taxon>
    </lineage>
</organism>
<keyword evidence="3" id="KW-0472">Membrane</keyword>
<dbReference type="PANTHER" id="PTHR43363:SF3">
    <property type="entry name" value="XANTHINE-GUANINE PHOSPHORIBOSYLTRANSFERASE"/>
    <property type="match status" value="1"/>
</dbReference>
<keyword evidence="3" id="KW-0812">Transmembrane</keyword>
<accession>A0AA96GD41</accession>
<sequence length="195" mass="21989">MTLEEAIALSRTVARRVSTFPDRPELIIGIACGGFLMAKVIALTLNIPMEMIRIQRKGSLIKEKFSMIPGLVTITSAWYQVPILNIPLKYVMNQYSSLAPFSPQLTPNVYKKNILLIDDAIETGQTLISAKDILSTAGASSIKTAVLAWSNHPDVTHKEEIRPDLFIGRRVQHFPWSRNSPYRRDYESWLVQPHA</sequence>
<proteinExistence type="predicted"/>
<evidence type="ECO:0000256" key="3">
    <source>
        <dbReference type="SAM" id="Phobius"/>
    </source>
</evidence>
<feature type="domain" description="Phosphoribosyltransferase" evidence="4">
    <location>
        <begin position="7"/>
        <end position="152"/>
    </location>
</feature>
<dbReference type="KEGG" id="nall:PP769_18745"/>
<gene>
    <name evidence="5" type="ORF">PP769_18745</name>
</gene>
<keyword evidence="1 5" id="KW-0328">Glycosyltransferase</keyword>
<dbReference type="Pfam" id="PF00156">
    <property type="entry name" value="Pribosyltran"/>
    <property type="match status" value="1"/>
</dbReference>
<dbReference type="Gene3D" id="3.40.50.2020">
    <property type="match status" value="1"/>
</dbReference>
<dbReference type="RefSeq" id="WP_312643149.1">
    <property type="nucleotide sequence ID" value="NZ_CP116967.1"/>
</dbReference>
<dbReference type="CDD" id="cd06223">
    <property type="entry name" value="PRTases_typeI"/>
    <property type="match status" value="1"/>
</dbReference>
<dbReference type="Proteomes" id="UP001302719">
    <property type="component" value="Chromosome"/>
</dbReference>
<keyword evidence="2" id="KW-0808">Transferase</keyword>
<feature type="transmembrane region" description="Helical" evidence="3">
    <location>
        <begin position="26"/>
        <end position="47"/>
    </location>
</feature>
<dbReference type="SUPFAM" id="SSF53271">
    <property type="entry name" value="PRTase-like"/>
    <property type="match status" value="1"/>
</dbReference>
<dbReference type="InterPro" id="IPR000836">
    <property type="entry name" value="PRTase_dom"/>
</dbReference>
<protein>
    <submittedName>
        <fullName evidence="5">Phosphoribosyltransferase</fullName>
    </submittedName>
</protein>
<reference evidence="5 6" key="1">
    <citation type="submission" date="2023-01" db="EMBL/GenBank/DDBJ databases">
        <title>Cultivation and genomic characterization of new, ubiquitous marine nitrite-oxidizing bacteria from the Nitrospirales.</title>
        <authorList>
            <person name="Mueller A.J."/>
            <person name="Daebeler A."/>
            <person name="Herbold C.W."/>
            <person name="Kirkegaard R.H."/>
            <person name="Daims H."/>
        </authorList>
    </citation>
    <scope>NUCLEOTIDE SEQUENCE [LARGE SCALE GENOMIC DNA]</scope>
    <source>
        <strain evidence="5 6">VA</strain>
    </source>
</reference>
<evidence type="ECO:0000259" key="4">
    <source>
        <dbReference type="Pfam" id="PF00156"/>
    </source>
</evidence>
<dbReference type="EMBL" id="CP116967">
    <property type="protein sequence ID" value="WNM57985.1"/>
    <property type="molecule type" value="Genomic_DNA"/>
</dbReference>
<name>A0AA96GD41_9BACT</name>
<evidence type="ECO:0000313" key="6">
    <source>
        <dbReference type="Proteomes" id="UP001302719"/>
    </source>
</evidence>
<evidence type="ECO:0000256" key="1">
    <source>
        <dbReference type="ARBA" id="ARBA00022676"/>
    </source>
</evidence>
<evidence type="ECO:0000256" key="2">
    <source>
        <dbReference type="ARBA" id="ARBA00022679"/>
    </source>
</evidence>
<dbReference type="InterPro" id="IPR029057">
    <property type="entry name" value="PRTase-like"/>
</dbReference>
<dbReference type="AlphaFoldDB" id="A0AA96GD41"/>
<dbReference type="GO" id="GO:0016757">
    <property type="term" value="F:glycosyltransferase activity"/>
    <property type="evidence" value="ECO:0007669"/>
    <property type="project" value="UniProtKB-KW"/>
</dbReference>
<keyword evidence="6" id="KW-1185">Reference proteome</keyword>